<protein>
    <submittedName>
        <fullName evidence="3">SpoIVB peptidase S55</fullName>
    </submittedName>
</protein>
<dbReference type="PROSITE" id="PS51494">
    <property type="entry name" value="SPOIVB"/>
    <property type="match status" value="1"/>
</dbReference>
<evidence type="ECO:0000313" key="4">
    <source>
        <dbReference type="Proteomes" id="UP000199068"/>
    </source>
</evidence>
<dbReference type="Pfam" id="PF05580">
    <property type="entry name" value="Peptidase_S55"/>
    <property type="match status" value="1"/>
</dbReference>
<dbReference type="Proteomes" id="UP000199068">
    <property type="component" value="Unassembled WGS sequence"/>
</dbReference>
<name>A0A1G9HYS5_9FIRM</name>
<dbReference type="STRING" id="1121325.SAMN04515677_10135"/>
<feature type="chain" id="PRO_5038421597" evidence="1">
    <location>
        <begin position="24"/>
        <end position="309"/>
    </location>
</feature>
<reference evidence="3 4" key="1">
    <citation type="submission" date="2016-10" db="EMBL/GenBank/DDBJ databases">
        <authorList>
            <person name="de Groot N.N."/>
        </authorList>
    </citation>
    <scope>NUCLEOTIDE SEQUENCE [LARGE SCALE GENOMIC DNA]</scope>
    <source>
        <strain evidence="3 4">DSM 797</strain>
    </source>
</reference>
<evidence type="ECO:0000256" key="1">
    <source>
        <dbReference type="SAM" id="SignalP"/>
    </source>
</evidence>
<proteinExistence type="predicted"/>
<gene>
    <name evidence="3" type="ORF">SAMN04515677_10135</name>
</gene>
<keyword evidence="1" id="KW-0732">Signal</keyword>
<evidence type="ECO:0000259" key="2">
    <source>
        <dbReference type="PROSITE" id="PS51494"/>
    </source>
</evidence>
<accession>A0A1G9HYS5</accession>
<evidence type="ECO:0000313" key="3">
    <source>
        <dbReference type="EMBL" id="SDL18130.1"/>
    </source>
</evidence>
<feature type="domain" description="Peptidase S55" evidence="2">
    <location>
        <begin position="95"/>
        <end position="309"/>
    </location>
</feature>
<dbReference type="AlphaFoldDB" id="A0A1G9HYS5"/>
<dbReference type="InterPro" id="IPR008763">
    <property type="entry name" value="Peptidase_S55"/>
</dbReference>
<feature type="signal peptide" evidence="1">
    <location>
        <begin position="1"/>
        <end position="23"/>
    </location>
</feature>
<dbReference type="EMBL" id="FNGW01000001">
    <property type="protein sequence ID" value="SDL18130.1"/>
    <property type="molecule type" value="Genomic_DNA"/>
</dbReference>
<sequence length="309" mass="34282">MKLIKNLIFILTFIALSTSISFCNTDDIKLIPVGKVVYIYSDLKYPVVESILSEQAKSLNCQDVIISIDCRSKGKATTLDDMQNIMKLEKEKVTAHILRKGKDREITMTSDELRLYQLSCTSGGVGTITAIDKDGNFVGLSHELSCVKYNVDFDKIKIFETNFVQQKKSSKDDVGFLVISRIGNFLGEITSVNNFGVKGHYNNFKYNSKQALSIAKPKLGKAYILCTDPITSELNLHEIEITKVENELSRIKIVDDSLIKFRGGIVKGMSGSPVIQDNKIIGGVRSTKISNPKEGHITNIDSMLGINSN</sequence>
<organism evidence="3 4">
    <name type="scientific">Romboutsia lituseburensis DSM 797</name>
    <dbReference type="NCBI Taxonomy" id="1121325"/>
    <lineage>
        <taxon>Bacteria</taxon>
        <taxon>Bacillati</taxon>
        <taxon>Bacillota</taxon>
        <taxon>Clostridia</taxon>
        <taxon>Peptostreptococcales</taxon>
        <taxon>Peptostreptococcaceae</taxon>
        <taxon>Romboutsia</taxon>
    </lineage>
</organism>
<keyword evidence="4" id="KW-1185">Reference proteome</keyword>
<dbReference type="RefSeq" id="WP_092721684.1">
    <property type="nucleotide sequence ID" value="NZ_FNGW01000001.1"/>
</dbReference>